<accession>T4VTN7</accession>
<protein>
    <submittedName>
        <fullName evidence="1">Uncharacterized protein</fullName>
    </submittedName>
</protein>
<dbReference type="AlphaFoldDB" id="T4VTN7"/>
<dbReference type="EMBL" id="AVNC01000012">
    <property type="protein sequence ID" value="EQK44485.1"/>
    <property type="molecule type" value="Genomic_DNA"/>
</dbReference>
<sequence length="39" mass="4664">MDKSCRCEYICTFKTVDNVDKNVDNLLNTFFIKVKLKYN</sequence>
<reference evidence="1 2" key="1">
    <citation type="submission" date="2013-06" db="EMBL/GenBank/DDBJ databases">
        <authorList>
            <person name="Walk S."/>
            <person name="Aronoff D."/>
            <person name="Young V.Y."/>
            <person name="Marsh J."/>
            <person name="Harrison L."/>
            <person name="Daugherty S.C."/>
            <person name="Shefchek K.A."/>
            <person name="Hine E.E."/>
            <person name="Tallon L.J."/>
            <person name="Sadzewicz L.K."/>
            <person name="Rasko D.A."/>
        </authorList>
    </citation>
    <scope>NUCLEOTIDE SEQUENCE [LARGE SCALE GENOMIC DNA]</scope>
    <source>
        <strain evidence="1 2">ATCC 638</strain>
    </source>
</reference>
<name>T4VTN7_PARBF</name>
<dbReference type="Proteomes" id="UP000015688">
    <property type="component" value="Unassembled WGS sequence"/>
</dbReference>
<organism evidence="1 2">
    <name type="scientific">Paraclostridium bifermentans ATCC 638 = DSM 14991</name>
    <dbReference type="NCBI Taxonomy" id="1233171"/>
    <lineage>
        <taxon>Bacteria</taxon>
        <taxon>Bacillati</taxon>
        <taxon>Bacillota</taxon>
        <taxon>Clostridia</taxon>
        <taxon>Peptostreptococcales</taxon>
        <taxon>Peptostreptococcaceae</taxon>
        <taxon>Paraclostridium</taxon>
    </lineage>
</organism>
<proteinExistence type="predicted"/>
<gene>
    <name evidence="1" type="ORF">C672_0547</name>
</gene>
<evidence type="ECO:0000313" key="2">
    <source>
        <dbReference type="Proteomes" id="UP000015688"/>
    </source>
</evidence>
<comment type="caution">
    <text evidence="1">The sequence shown here is derived from an EMBL/GenBank/DDBJ whole genome shotgun (WGS) entry which is preliminary data.</text>
</comment>
<evidence type="ECO:0000313" key="1">
    <source>
        <dbReference type="EMBL" id="EQK44485.1"/>
    </source>
</evidence>